<protein>
    <submittedName>
        <fullName evidence="1">Uncharacterized protein</fullName>
    </submittedName>
</protein>
<evidence type="ECO:0000313" key="2">
    <source>
        <dbReference type="Proteomes" id="UP000054549"/>
    </source>
</evidence>
<dbReference type="Proteomes" id="UP000054549">
    <property type="component" value="Unassembled WGS sequence"/>
</dbReference>
<gene>
    <name evidence="1" type="ORF">M378DRAFT_168510</name>
</gene>
<dbReference type="EMBL" id="KN818304">
    <property type="protein sequence ID" value="KIL60109.1"/>
    <property type="molecule type" value="Genomic_DNA"/>
</dbReference>
<keyword evidence="2" id="KW-1185">Reference proteome</keyword>
<accession>A0A0C2T108</accession>
<sequence length="128" mass="14025">MAALFWITICGPSLHGPRAAPPWCHGGRADLREDSDQQKTVTLEVELSDKRGLQHVLRQICGHAGPLAQSPRPFSSPTLRLSVKFISIQRCVGTWSGCKVKFSCHVGLVKKQADVPVRAEVPTNQVCQ</sequence>
<proteinExistence type="predicted"/>
<dbReference type="HOGENOM" id="CLU_1959026_0_0_1"/>
<dbReference type="InParanoid" id="A0A0C2T108"/>
<reference evidence="1 2" key="1">
    <citation type="submission" date="2014-04" db="EMBL/GenBank/DDBJ databases">
        <title>Evolutionary Origins and Diversification of the Mycorrhizal Mutualists.</title>
        <authorList>
            <consortium name="DOE Joint Genome Institute"/>
            <consortium name="Mycorrhizal Genomics Consortium"/>
            <person name="Kohler A."/>
            <person name="Kuo A."/>
            <person name="Nagy L.G."/>
            <person name="Floudas D."/>
            <person name="Copeland A."/>
            <person name="Barry K.W."/>
            <person name="Cichocki N."/>
            <person name="Veneault-Fourrey C."/>
            <person name="LaButti K."/>
            <person name="Lindquist E.A."/>
            <person name="Lipzen A."/>
            <person name="Lundell T."/>
            <person name="Morin E."/>
            <person name="Murat C."/>
            <person name="Riley R."/>
            <person name="Ohm R."/>
            <person name="Sun H."/>
            <person name="Tunlid A."/>
            <person name="Henrissat B."/>
            <person name="Grigoriev I.V."/>
            <person name="Hibbett D.S."/>
            <person name="Martin F."/>
        </authorList>
    </citation>
    <scope>NUCLEOTIDE SEQUENCE [LARGE SCALE GENOMIC DNA]</scope>
    <source>
        <strain evidence="1 2">Koide BX008</strain>
    </source>
</reference>
<organism evidence="1 2">
    <name type="scientific">Amanita muscaria (strain Koide BX008)</name>
    <dbReference type="NCBI Taxonomy" id="946122"/>
    <lineage>
        <taxon>Eukaryota</taxon>
        <taxon>Fungi</taxon>
        <taxon>Dikarya</taxon>
        <taxon>Basidiomycota</taxon>
        <taxon>Agaricomycotina</taxon>
        <taxon>Agaricomycetes</taxon>
        <taxon>Agaricomycetidae</taxon>
        <taxon>Agaricales</taxon>
        <taxon>Pluteineae</taxon>
        <taxon>Amanitaceae</taxon>
        <taxon>Amanita</taxon>
    </lineage>
</organism>
<evidence type="ECO:0000313" key="1">
    <source>
        <dbReference type="EMBL" id="KIL60109.1"/>
    </source>
</evidence>
<dbReference type="AlphaFoldDB" id="A0A0C2T108"/>
<name>A0A0C2T108_AMAMK</name>